<accession>A0AAV1RPX2</accession>
<evidence type="ECO:0000313" key="4">
    <source>
        <dbReference type="Proteomes" id="UP001314170"/>
    </source>
</evidence>
<dbReference type="Proteomes" id="UP001314170">
    <property type="component" value="Unassembled WGS sequence"/>
</dbReference>
<keyword evidence="1" id="KW-1133">Transmembrane helix</keyword>
<dbReference type="InterPro" id="IPR022692">
    <property type="entry name" value="Gemini_AL1_REP_central"/>
</dbReference>
<name>A0AAV1RPX2_9ROSI</name>
<gene>
    <name evidence="3" type="ORF">DCAF_LOCUS12613</name>
</gene>
<evidence type="ECO:0000256" key="1">
    <source>
        <dbReference type="SAM" id="Phobius"/>
    </source>
</evidence>
<dbReference type="EMBL" id="CAWUPB010001087">
    <property type="protein sequence ID" value="CAK7337577.1"/>
    <property type="molecule type" value="Genomic_DNA"/>
</dbReference>
<protein>
    <recommendedName>
        <fullName evidence="2">Geminivirus AL1 replication-associated protein central domain-containing protein</fullName>
    </recommendedName>
</protein>
<evidence type="ECO:0000259" key="2">
    <source>
        <dbReference type="Pfam" id="PF08283"/>
    </source>
</evidence>
<evidence type="ECO:0000313" key="3">
    <source>
        <dbReference type="EMBL" id="CAK7337577.1"/>
    </source>
</evidence>
<comment type="caution">
    <text evidence="3">The sequence shown here is derived from an EMBL/GenBank/DDBJ whole genome shotgun (WGS) entry which is preliminary data.</text>
</comment>
<feature type="domain" description="Geminivirus AL1 replication-associated protein central" evidence="2">
    <location>
        <begin position="6"/>
        <end position="68"/>
    </location>
</feature>
<organism evidence="3 4">
    <name type="scientific">Dovyalis caffra</name>
    <dbReference type="NCBI Taxonomy" id="77055"/>
    <lineage>
        <taxon>Eukaryota</taxon>
        <taxon>Viridiplantae</taxon>
        <taxon>Streptophyta</taxon>
        <taxon>Embryophyta</taxon>
        <taxon>Tracheophyta</taxon>
        <taxon>Spermatophyta</taxon>
        <taxon>Magnoliopsida</taxon>
        <taxon>eudicotyledons</taxon>
        <taxon>Gunneridae</taxon>
        <taxon>Pentapetalae</taxon>
        <taxon>rosids</taxon>
        <taxon>fabids</taxon>
        <taxon>Malpighiales</taxon>
        <taxon>Salicaceae</taxon>
        <taxon>Flacourtieae</taxon>
        <taxon>Dovyalis</taxon>
    </lineage>
</organism>
<dbReference type="AlphaFoldDB" id="A0AAV1RPX2"/>
<dbReference type="Pfam" id="PF08283">
    <property type="entry name" value="Gemini_AL1_M"/>
    <property type="match status" value="1"/>
</dbReference>
<dbReference type="GO" id="GO:0016888">
    <property type="term" value="F:DNA endonuclease activity, producing 5'-phosphomonoesters"/>
    <property type="evidence" value="ECO:0007669"/>
    <property type="project" value="InterPro"/>
</dbReference>
<feature type="transmembrane region" description="Helical" evidence="1">
    <location>
        <begin position="79"/>
        <end position="99"/>
    </location>
</feature>
<proteinExistence type="predicted"/>
<keyword evidence="1" id="KW-0472">Membrane</keyword>
<reference evidence="3 4" key="1">
    <citation type="submission" date="2024-01" db="EMBL/GenBank/DDBJ databases">
        <authorList>
            <person name="Waweru B."/>
        </authorList>
    </citation>
    <scope>NUCLEOTIDE SEQUENCE [LARGE SCALE GENOMIC DNA]</scope>
</reference>
<keyword evidence="1" id="KW-0812">Transmembrane</keyword>
<sequence>MPSLTDDAIAIIRVGDPKYFILQHHNIQLNPERIFRTLDELYESSFSVNSFSIPDELEEWACVDVVHSVALSLLLPIPFYQNHMILVGPLSILLPIFFIKPYGINRAIIDSSINIPVYRWTVHWKFGRDFDQKFYGTCLHVIRRCNNVLYLRGVPEDEEIEDADRD</sequence>
<keyword evidence="4" id="KW-1185">Reference proteome</keyword>